<evidence type="ECO:0000313" key="7">
    <source>
        <dbReference type="Proteomes" id="UP000225277"/>
    </source>
</evidence>
<dbReference type="GeneID" id="35602249"/>
<evidence type="ECO:0000256" key="4">
    <source>
        <dbReference type="SAM" id="MobiDB-lite"/>
    </source>
</evidence>
<evidence type="ECO:0000313" key="6">
    <source>
        <dbReference type="EMBL" id="CZT21266.1"/>
    </source>
</evidence>
<dbReference type="EMBL" id="FJUY01000011">
    <property type="protein sequence ID" value="CZT21266.1"/>
    <property type="molecule type" value="Genomic_DNA"/>
</dbReference>
<gene>
    <name evidence="6" type="ORF">RCC_07129</name>
</gene>
<comment type="similarity">
    <text evidence="1">Belongs to the gamma-glutamylcyclotransferase family.</text>
</comment>
<evidence type="ECO:0000256" key="3">
    <source>
        <dbReference type="ARBA" id="ARBA00030602"/>
    </source>
</evidence>
<dbReference type="Gene3D" id="3.10.490.10">
    <property type="entry name" value="Gamma-glutamyl cyclotransferase-like"/>
    <property type="match status" value="1"/>
</dbReference>
<dbReference type="PANTHER" id="PTHR31544">
    <property type="entry name" value="AIG2-LIKE PROTEIN D"/>
    <property type="match status" value="1"/>
</dbReference>
<protein>
    <recommendedName>
        <fullName evidence="3">Putative gamma-glutamylcyclotransferase</fullName>
    </recommendedName>
</protein>
<feature type="domain" description="Gamma-glutamylcyclotransferase AIG2-like" evidence="5">
    <location>
        <begin position="8"/>
        <end position="140"/>
    </location>
</feature>
<dbReference type="GO" id="GO:0016740">
    <property type="term" value="F:transferase activity"/>
    <property type="evidence" value="ECO:0007669"/>
    <property type="project" value="UniProtKB-KW"/>
</dbReference>
<dbReference type="InterPro" id="IPR013024">
    <property type="entry name" value="GGCT-like"/>
</dbReference>
<dbReference type="InterPro" id="IPR009288">
    <property type="entry name" value="AIG2-like_dom"/>
</dbReference>
<dbReference type="PANTHER" id="PTHR31544:SF2">
    <property type="entry name" value="AIG2-LIKE PROTEIN D"/>
    <property type="match status" value="1"/>
</dbReference>
<accession>A0A2D3VC39</accession>
<dbReference type="RefSeq" id="XP_023628155.1">
    <property type="nucleotide sequence ID" value="XM_023772387.1"/>
</dbReference>
<dbReference type="AlphaFoldDB" id="A0A2D3VC39"/>
<proteinExistence type="inferred from homology"/>
<keyword evidence="7" id="KW-1185">Reference proteome</keyword>
<name>A0A2D3VC39_9PEZI</name>
<dbReference type="Pfam" id="PF06094">
    <property type="entry name" value="GGACT"/>
    <property type="match status" value="1"/>
</dbReference>
<dbReference type="InterPro" id="IPR036568">
    <property type="entry name" value="GGCT-like_sf"/>
</dbReference>
<dbReference type="SUPFAM" id="SSF110857">
    <property type="entry name" value="Gamma-glutamyl cyclotransferase-like"/>
    <property type="match status" value="1"/>
</dbReference>
<sequence length="195" mass="21997">MANSTSAFFYGTLMAPQVLHRVCHNSMEPDNPIFATHQFKSYPAVLHNFRRHRVRGCDYPAIVPSTGDSVRGTYVTGLTENDVRRLDLFEGPEYRRDIVKAHILTTVGDEAGRGNIEGDTVECQTYIWQSSPENLEDSTWDFAEFKREKLSYWASPAGAVEYEDVDKEYVDGTGGRGASGDITKALKEEHERARE</sequence>
<dbReference type="OrthoDB" id="1044435at2759"/>
<dbReference type="Proteomes" id="UP000225277">
    <property type="component" value="Unassembled WGS sequence"/>
</dbReference>
<dbReference type="InterPro" id="IPR045038">
    <property type="entry name" value="AIG2-like"/>
</dbReference>
<feature type="region of interest" description="Disordered" evidence="4">
    <location>
        <begin position="171"/>
        <end position="195"/>
    </location>
</feature>
<organism evidence="6 7">
    <name type="scientific">Ramularia collo-cygni</name>
    <dbReference type="NCBI Taxonomy" id="112498"/>
    <lineage>
        <taxon>Eukaryota</taxon>
        <taxon>Fungi</taxon>
        <taxon>Dikarya</taxon>
        <taxon>Ascomycota</taxon>
        <taxon>Pezizomycotina</taxon>
        <taxon>Dothideomycetes</taxon>
        <taxon>Dothideomycetidae</taxon>
        <taxon>Mycosphaerellales</taxon>
        <taxon>Mycosphaerellaceae</taxon>
        <taxon>Ramularia</taxon>
    </lineage>
</organism>
<evidence type="ECO:0000259" key="5">
    <source>
        <dbReference type="Pfam" id="PF06094"/>
    </source>
</evidence>
<dbReference type="CDD" id="cd06661">
    <property type="entry name" value="GGCT_like"/>
    <property type="match status" value="1"/>
</dbReference>
<reference evidence="6 7" key="1">
    <citation type="submission" date="2016-03" db="EMBL/GenBank/DDBJ databases">
        <authorList>
            <person name="Ploux O."/>
        </authorList>
    </citation>
    <scope>NUCLEOTIDE SEQUENCE [LARGE SCALE GENOMIC DNA]</scope>
    <source>
        <strain evidence="6 7">URUG2</strain>
    </source>
</reference>
<evidence type="ECO:0000256" key="2">
    <source>
        <dbReference type="ARBA" id="ARBA00022679"/>
    </source>
</evidence>
<feature type="compositionally biased region" description="Basic and acidic residues" evidence="4">
    <location>
        <begin position="184"/>
        <end position="195"/>
    </location>
</feature>
<keyword evidence="2" id="KW-0808">Transferase</keyword>
<evidence type="ECO:0000256" key="1">
    <source>
        <dbReference type="ARBA" id="ARBA00008861"/>
    </source>
</evidence>